<evidence type="ECO:0000256" key="1">
    <source>
        <dbReference type="ARBA" id="ARBA00022801"/>
    </source>
</evidence>
<keyword evidence="1" id="KW-0378">Hydrolase</keyword>
<dbReference type="Gene3D" id="3.40.50.1820">
    <property type="entry name" value="alpha/beta hydrolase"/>
    <property type="match status" value="1"/>
</dbReference>
<evidence type="ECO:0000313" key="4">
    <source>
        <dbReference type="Proteomes" id="UP000198916"/>
    </source>
</evidence>
<dbReference type="SUPFAM" id="SSF53474">
    <property type="entry name" value="alpha/beta-Hydrolases"/>
    <property type="match status" value="1"/>
</dbReference>
<dbReference type="InterPro" id="IPR029058">
    <property type="entry name" value="AB_hydrolase_fold"/>
</dbReference>
<dbReference type="STRING" id="332977.SAMN05421740_101726"/>
<evidence type="ECO:0000313" key="3">
    <source>
        <dbReference type="EMBL" id="SEK38880.1"/>
    </source>
</evidence>
<dbReference type="EMBL" id="FNZR01000001">
    <property type="protein sequence ID" value="SEK38880.1"/>
    <property type="molecule type" value="Genomic_DNA"/>
</dbReference>
<dbReference type="Proteomes" id="UP000198916">
    <property type="component" value="Unassembled WGS sequence"/>
</dbReference>
<reference evidence="4" key="1">
    <citation type="submission" date="2016-10" db="EMBL/GenBank/DDBJ databases">
        <authorList>
            <person name="Varghese N."/>
            <person name="Submissions S."/>
        </authorList>
    </citation>
    <scope>NUCLEOTIDE SEQUENCE [LARGE SCALE GENOMIC DNA]</scope>
    <source>
        <strain evidence="4">Jip14</strain>
    </source>
</reference>
<gene>
    <name evidence="3" type="ORF">SAMN05421740_101726</name>
</gene>
<dbReference type="RefSeq" id="WP_090602790.1">
    <property type="nucleotide sequence ID" value="NZ_FNZR01000001.1"/>
</dbReference>
<proteinExistence type="predicted"/>
<evidence type="ECO:0000259" key="2">
    <source>
        <dbReference type="Pfam" id="PF20434"/>
    </source>
</evidence>
<feature type="domain" description="BD-FAE-like" evidence="2">
    <location>
        <begin position="53"/>
        <end position="236"/>
    </location>
</feature>
<name>A0A1H7GQM3_9SPHI</name>
<dbReference type="InterPro" id="IPR050300">
    <property type="entry name" value="GDXG_lipolytic_enzyme"/>
</dbReference>
<organism evidence="3 4">
    <name type="scientific">Parapedobacter koreensis</name>
    <dbReference type="NCBI Taxonomy" id="332977"/>
    <lineage>
        <taxon>Bacteria</taxon>
        <taxon>Pseudomonadati</taxon>
        <taxon>Bacteroidota</taxon>
        <taxon>Sphingobacteriia</taxon>
        <taxon>Sphingobacteriales</taxon>
        <taxon>Sphingobacteriaceae</taxon>
        <taxon>Parapedobacter</taxon>
    </lineage>
</organism>
<dbReference type="PANTHER" id="PTHR48081:SF33">
    <property type="entry name" value="KYNURENINE FORMAMIDASE"/>
    <property type="match status" value="1"/>
</dbReference>
<keyword evidence="4" id="KW-1185">Reference proteome</keyword>
<dbReference type="Pfam" id="PF20434">
    <property type="entry name" value="BD-FAE"/>
    <property type="match status" value="1"/>
</dbReference>
<accession>A0A1H7GQM3</accession>
<dbReference type="PANTHER" id="PTHR48081">
    <property type="entry name" value="AB HYDROLASE SUPERFAMILY PROTEIN C4A8.06C"/>
    <property type="match status" value="1"/>
</dbReference>
<dbReference type="AlphaFoldDB" id="A0A1H7GQM3"/>
<dbReference type="InterPro" id="IPR049492">
    <property type="entry name" value="BD-FAE-like_dom"/>
</dbReference>
<sequence>MRRSIWTRLGILLIMAPLWHACKEDSPRPDDNNEVRGEMIDDLPYGEERLQQMDVYLPEGRSTANTGVIILIHGGSFVEGDKGQLDGMATKLLANGFAVVNINYRLVNSDGLYNTPPLHRASDIIIDDQLEDVSAAIEFAWDERNGWGVGSDKWYIAGHSAGATLAMLYAYGDRNGDARIKAVANWAGLTTIAFSEESEVQELDPEAKELFYRVVGVEATNQNRQAYRAASPYWVASNSGGVPTISVRPENNSLDFLPDYSEAQYESLTDLLNSRGSVSTHVMIQGADHAFNPPSKQDEVVEKTVAFFRAQ</sequence>
<dbReference type="GO" id="GO:0016787">
    <property type="term" value="F:hydrolase activity"/>
    <property type="evidence" value="ECO:0007669"/>
    <property type="project" value="UniProtKB-KW"/>
</dbReference>
<protein>
    <submittedName>
        <fullName evidence="3">Acetyl esterase/lipase</fullName>
    </submittedName>
</protein>
<dbReference type="OrthoDB" id="9777975at2"/>